<keyword evidence="2" id="KW-1185">Reference proteome</keyword>
<accession>A0ACA9L2G8</accession>
<protein>
    <submittedName>
        <fullName evidence="1">16023_t:CDS:1</fullName>
    </submittedName>
</protein>
<gene>
    <name evidence="1" type="ORF">ACOLOM_LOCUS2976</name>
</gene>
<evidence type="ECO:0000313" key="1">
    <source>
        <dbReference type="EMBL" id="CAG8505283.1"/>
    </source>
</evidence>
<evidence type="ECO:0000313" key="2">
    <source>
        <dbReference type="Proteomes" id="UP000789525"/>
    </source>
</evidence>
<sequence length="248" mass="28385">MSQSINETILRENVNPCTSSNQQFTVSPSTSTKKSIFSRKPQSQKILTTQMIQLDESDPDYISIKEGFGINLNSTRANILAIMKLQMPTKLEKAHEKYKKKMTKKLGMDAEEFTHKMHHGTKSSAGCDLRRFIMNFEAGESGFGNVEYDPTFCKENCGVCGIAQCGNKRKYARTKSLFKRNRMWFAKDPSVSLGFCNYGYKDTIKGMFIVDVIHKRDEHIIITTKERATLPRYLIIFEVPVNPFSYED</sequence>
<comment type="caution">
    <text evidence="1">The sequence shown here is derived from an EMBL/GenBank/DDBJ whole genome shotgun (WGS) entry which is preliminary data.</text>
</comment>
<name>A0ACA9L2G8_9GLOM</name>
<proteinExistence type="predicted"/>
<organism evidence="1 2">
    <name type="scientific">Acaulospora colombiana</name>
    <dbReference type="NCBI Taxonomy" id="27376"/>
    <lineage>
        <taxon>Eukaryota</taxon>
        <taxon>Fungi</taxon>
        <taxon>Fungi incertae sedis</taxon>
        <taxon>Mucoromycota</taxon>
        <taxon>Glomeromycotina</taxon>
        <taxon>Glomeromycetes</taxon>
        <taxon>Diversisporales</taxon>
        <taxon>Acaulosporaceae</taxon>
        <taxon>Acaulospora</taxon>
    </lineage>
</organism>
<dbReference type="EMBL" id="CAJVPT010004199">
    <property type="protein sequence ID" value="CAG8505283.1"/>
    <property type="molecule type" value="Genomic_DNA"/>
</dbReference>
<reference evidence="1" key="1">
    <citation type="submission" date="2021-06" db="EMBL/GenBank/DDBJ databases">
        <authorList>
            <person name="Kallberg Y."/>
            <person name="Tangrot J."/>
            <person name="Rosling A."/>
        </authorList>
    </citation>
    <scope>NUCLEOTIDE SEQUENCE</scope>
    <source>
        <strain evidence="1">CL356</strain>
    </source>
</reference>
<dbReference type="Proteomes" id="UP000789525">
    <property type="component" value="Unassembled WGS sequence"/>
</dbReference>